<protein>
    <submittedName>
        <fullName evidence="1">Uncharacterized protein</fullName>
    </submittedName>
</protein>
<sequence>MISHNLTVNGCDEQLASEYCQQNANNQRVSAHETEINSQKHTACLIKTLGMTQKQMTKRKSPGISHRVSFDNTHARHPLLEILAQHSPPPFHIYALMQMLARFALCMAYDNVQSALRGSRLQTP</sequence>
<dbReference type="Proteomes" id="UP000008237">
    <property type="component" value="Unassembled WGS sequence"/>
</dbReference>
<evidence type="ECO:0000313" key="2">
    <source>
        <dbReference type="Proteomes" id="UP000008237"/>
    </source>
</evidence>
<proteinExistence type="predicted"/>
<reference evidence="1 2" key="1">
    <citation type="journal article" date="2010" name="Science">
        <title>Genomic comparison of the ants Camponotus floridanus and Harpegnathos saltator.</title>
        <authorList>
            <person name="Bonasio R."/>
            <person name="Zhang G."/>
            <person name="Ye C."/>
            <person name="Mutti N.S."/>
            <person name="Fang X."/>
            <person name="Qin N."/>
            <person name="Donahue G."/>
            <person name="Yang P."/>
            <person name="Li Q."/>
            <person name="Li C."/>
            <person name="Zhang P."/>
            <person name="Huang Z."/>
            <person name="Berger S.L."/>
            <person name="Reinberg D."/>
            <person name="Wang J."/>
            <person name="Liebig J."/>
        </authorList>
    </citation>
    <scope>NUCLEOTIDE SEQUENCE [LARGE SCALE GENOMIC DNA]</scope>
    <source>
        <strain evidence="1 2">R22 G/1</strain>
    </source>
</reference>
<gene>
    <name evidence="1" type="ORF">EAI_00765</name>
</gene>
<organism evidence="2">
    <name type="scientific">Harpegnathos saltator</name>
    <name type="common">Jerdon's jumping ant</name>
    <dbReference type="NCBI Taxonomy" id="610380"/>
    <lineage>
        <taxon>Eukaryota</taxon>
        <taxon>Metazoa</taxon>
        <taxon>Ecdysozoa</taxon>
        <taxon>Arthropoda</taxon>
        <taxon>Hexapoda</taxon>
        <taxon>Insecta</taxon>
        <taxon>Pterygota</taxon>
        <taxon>Neoptera</taxon>
        <taxon>Endopterygota</taxon>
        <taxon>Hymenoptera</taxon>
        <taxon>Apocrita</taxon>
        <taxon>Aculeata</taxon>
        <taxon>Formicoidea</taxon>
        <taxon>Formicidae</taxon>
        <taxon>Ponerinae</taxon>
        <taxon>Ponerini</taxon>
        <taxon>Harpegnathos</taxon>
    </lineage>
</organism>
<dbReference type="EMBL" id="GL445190">
    <property type="protein sequence ID" value="EFN90058.1"/>
    <property type="molecule type" value="Genomic_DNA"/>
</dbReference>
<accession>E2B2N6</accession>
<keyword evidence="2" id="KW-1185">Reference proteome</keyword>
<dbReference type="AlphaFoldDB" id="E2B2N6"/>
<dbReference type="InParanoid" id="E2B2N6"/>
<name>E2B2N6_HARSA</name>
<evidence type="ECO:0000313" key="1">
    <source>
        <dbReference type="EMBL" id="EFN90058.1"/>
    </source>
</evidence>